<evidence type="ECO:0000313" key="3">
    <source>
        <dbReference type="Proteomes" id="UP000000763"/>
    </source>
</evidence>
<feature type="region of interest" description="Disordered" evidence="1">
    <location>
        <begin position="1"/>
        <end position="30"/>
    </location>
</feature>
<organism evidence="2 3">
    <name type="scientific">Oryza sativa subsp. japonica</name>
    <name type="common">Rice</name>
    <dbReference type="NCBI Taxonomy" id="39947"/>
    <lineage>
        <taxon>Eukaryota</taxon>
        <taxon>Viridiplantae</taxon>
        <taxon>Streptophyta</taxon>
        <taxon>Embryophyta</taxon>
        <taxon>Tracheophyta</taxon>
        <taxon>Spermatophyta</taxon>
        <taxon>Magnoliopsida</taxon>
        <taxon>Liliopsida</taxon>
        <taxon>Poales</taxon>
        <taxon>Poaceae</taxon>
        <taxon>BOP clade</taxon>
        <taxon>Oryzoideae</taxon>
        <taxon>Oryzeae</taxon>
        <taxon>Oryzinae</taxon>
        <taxon>Oryza</taxon>
        <taxon>Oryza sativa</taxon>
    </lineage>
</organism>
<feature type="region of interest" description="Disordered" evidence="1">
    <location>
        <begin position="129"/>
        <end position="151"/>
    </location>
</feature>
<dbReference type="AlphaFoldDB" id="Q8S5N1"/>
<evidence type="ECO:0000313" key="2">
    <source>
        <dbReference type="EMBL" id="AAM08828.1"/>
    </source>
</evidence>
<gene>
    <name evidence="2" type="primary">OJ1003C07.8</name>
</gene>
<sequence length="167" mass="17669">MALGKANPTASTAQLGAAASGGQGSGRQRRWVRGTRAMECTGELGKRTEKREGGAGIVYIGTEWSDVAGNGPISPGMWGRWTERERERPASNLGQLGHERGRRSGAAVAGECGARAGCGRRAREARERREAAVVGAGSAGRRRETGPTGFIGPVFEDVHRDRIYAHA</sequence>
<protein>
    <submittedName>
        <fullName evidence="2">Uncharacterized protein</fullName>
    </submittedName>
</protein>
<proteinExistence type="predicted"/>
<reference evidence="3" key="2">
    <citation type="journal article" date="2008" name="Nucleic Acids Res.">
        <title>The rice annotation project database (RAP-DB): 2008 update.</title>
        <authorList>
            <consortium name="The rice annotation project (RAP)"/>
        </authorList>
    </citation>
    <scope>GENOME REANNOTATION</scope>
    <source>
        <strain evidence="3">cv. Nipponbare</strain>
    </source>
</reference>
<reference evidence="3" key="1">
    <citation type="journal article" date="2005" name="Nature">
        <title>The map-based sequence of the rice genome.</title>
        <authorList>
            <consortium name="International rice genome sequencing project (IRGSP)"/>
            <person name="Matsumoto T."/>
            <person name="Wu J."/>
            <person name="Kanamori H."/>
            <person name="Katayose Y."/>
            <person name="Fujisawa M."/>
            <person name="Namiki N."/>
            <person name="Mizuno H."/>
            <person name="Yamamoto K."/>
            <person name="Antonio B.A."/>
            <person name="Baba T."/>
            <person name="Sakata K."/>
            <person name="Nagamura Y."/>
            <person name="Aoki H."/>
            <person name="Arikawa K."/>
            <person name="Arita K."/>
            <person name="Bito T."/>
            <person name="Chiden Y."/>
            <person name="Fujitsuka N."/>
            <person name="Fukunaka R."/>
            <person name="Hamada M."/>
            <person name="Harada C."/>
            <person name="Hayashi A."/>
            <person name="Hijishita S."/>
            <person name="Honda M."/>
            <person name="Hosokawa S."/>
            <person name="Ichikawa Y."/>
            <person name="Idonuma A."/>
            <person name="Iijima M."/>
            <person name="Ikeda M."/>
            <person name="Ikeno M."/>
            <person name="Ito K."/>
            <person name="Ito S."/>
            <person name="Ito T."/>
            <person name="Ito Y."/>
            <person name="Ito Y."/>
            <person name="Iwabuchi A."/>
            <person name="Kamiya K."/>
            <person name="Karasawa W."/>
            <person name="Kurita K."/>
            <person name="Katagiri S."/>
            <person name="Kikuta A."/>
            <person name="Kobayashi H."/>
            <person name="Kobayashi N."/>
            <person name="Machita K."/>
            <person name="Maehara T."/>
            <person name="Masukawa M."/>
            <person name="Mizubayashi T."/>
            <person name="Mukai Y."/>
            <person name="Nagasaki H."/>
            <person name="Nagata Y."/>
            <person name="Naito S."/>
            <person name="Nakashima M."/>
            <person name="Nakama Y."/>
            <person name="Nakamichi Y."/>
            <person name="Nakamura M."/>
            <person name="Meguro A."/>
            <person name="Negishi M."/>
            <person name="Ohta I."/>
            <person name="Ohta T."/>
            <person name="Okamoto M."/>
            <person name="Ono N."/>
            <person name="Saji S."/>
            <person name="Sakaguchi M."/>
            <person name="Sakai K."/>
            <person name="Shibata M."/>
            <person name="Shimokawa T."/>
            <person name="Song J."/>
            <person name="Takazaki Y."/>
            <person name="Terasawa K."/>
            <person name="Tsugane M."/>
            <person name="Tsuji K."/>
            <person name="Ueda S."/>
            <person name="Waki K."/>
            <person name="Yamagata H."/>
            <person name="Yamamoto M."/>
            <person name="Yamamoto S."/>
            <person name="Yamane H."/>
            <person name="Yoshiki S."/>
            <person name="Yoshihara R."/>
            <person name="Yukawa K."/>
            <person name="Zhong H."/>
            <person name="Yano M."/>
            <person name="Yuan Q."/>
            <person name="Ouyang S."/>
            <person name="Liu J."/>
            <person name="Jones K.M."/>
            <person name="Gansberger K."/>
            <person name="Moffat K."/>
            <person name="Hill J."/>
            <person name="Bera J."/>
            <person name="Fadrosh D."/>
            <person name="Jin S."/>
            <person name="Johri S."/>
            <person name="Kim M."/>
            <person name="Overton L."/>
            <person name="Reardon M."/>
            <person name="Tsitrin T."/>
            <person name="Vuong H."/>
            <person name="Weaver B."/>
            <person name="Ciecko A."/>
            <person name="Tallon L."/>
            <person name="Jackson J."/>
            <person name="Pai G."/>
            <person name="Aken S.V."/>
            <person name="Utterback T."/>
            <person name="Reidmuller S."/>
            <person name="Feldblyum T."/>
            <person name="Hsiao J."/>
            <person name="Zismann V."/>
            <person name="Iobst S."/>
            <person name="de Vazeille A.R."/>
            <person name="Buell C.R."/>
            <person name="Ying K."/>
            <person name="Li Y."/>
            <person name="Lu T."/>
            <person name="Huang Y."/>
            <person name="Zhao Q."/>
            <person name="Feng Q."/>
            <person name="Zhang L."/>
            <person name="Zhu J."/>
            <person name="Weng Q."/>
            <person name="Mu J."/>
            <person name="Lu Y."/>
            <person name="Fan D."/>
            <person name="Liu Y."/>
            <person name="Guan J."/>
            <person name="Zhang Y."/>
            <person name="Yu S."/>
            <person name="Liu X."/>
            <person name="Zhang Y."/>
            <person name="Hong G."/>
            <person name="Han B."/>
            <person name="Choisne N."/>
            <person name="Demange N."/>
            <person name="Orjeda G."/>
            <person name="Samain S."/>
            <person name="Cattolico L."/>
            <person name="Pelletier E."/>
            <person name="Couloux A."/>
            <person name="Segurens B."/>
            <person name="Wincker P."/>
            <person name="D'Hont A."/>
            <person name="Scarpelli C."/>
            <person name="Weissenbach J."/>
            <person name="Salanoubat M."/>
            <person name="Quetier F."/>
            <person name="Yu Y."/>
            <person name="Kim H.R."/>
            <person name="Rambo T."/>
            <person name="Currie J."/>
            <person name="Collura K."/>
            <person name="Luo M."/>
            <person name="Yang T."/>
            <person name="Ammiraju J.S.S."/>
            <person name="Engler F."/>
            <person name="Soderlund C."/>
            <person name="Wing R.A."/>
            <person name="Palmer L.E."/>
            <person name="de la Bastide M."/>
            <person name="Spiegel L."/>
            <person name="Nascimento L."/>
            <person name="Zutavern T."/>
            <person name="O'Shaughnessy A."/>
            <person name="Dike S."/>
            <person name="Dedhia N."/>
            <person name="Preston R."/>
            <person name="Balija V."/>
            <person name="McCombie W.R."/>
            <person name="Chow T."/>
            <person name="Chen H."/>
            <person name="Chung M."/>
            <person name="Chen C."/>
            <person name="Shaw J."/>
            <person name="Wu H."/>
            <person name="Hsiao K."/>
            <person name="Chao Y."/>
            <person name="Chu M."/>
            <person name="Cheng C."/>
            <person name="Hour A."/>
            <person name="Lee P."/>
            <person name="Lin S."/>
            <person name="Lin Y."/>
            <person name="Liou J."/>
            <person name="Liu S."/>
            <person name="Hsing Y."/>
            <person name="Raghuvanshi S."/>
            <person name="Mohanty A."/>
            <person name="Bharti A.K."/>
            <person name="Gaur A."/>
            <person name="Gupta V."/>
            <person name="Kumar D."/>
            <person name="Ravi V."/>
            <person name="Vij S."/>
            <person name="Kapur A."/>
            <person name="Khurana P."/>
            <person name="Khurana P."/>
            <person name="Khurana J.P."/>
            <person name="Tyagi A.K."/>
            <person name="Gaikwad K."/>
            <person name="Singh A."/>
            <person name="Dalal V."/>
            <person name="Srivastava S."/>
            <person name="Dixit A."/>
            <person name="Pal A.K."/>
            <person name="Ghazi I.A."/>
            <person name="Yadav M."/>
            <person name="Pandit A."/>
            <person name="Bhargava A."/>
            <person name="Sureshbabu K."/>
            <person name="Batra K."/>
            <person name="Sharma T.R."/>
            <person name="Mohapatra T."/>
            <person name="Singh N.K."/>
            <person name="Messing J."/>
            <person name="Nelson A.B."/>
            <person name="Fuks G."/>
            <person name="Kavchok S."/>
            <person name="Keizer G."/>
            <person name="Linton E."/>
            <person name="Llaca V."/>
            <person name="Song R."/>
            <person name="Tanyolac B."/>
            <person name="Young S."/>
            <person name="Ho-Il K."/>
            <person name="Hahn J.H."/>
            <person name="Sangsakoo G."/>
            <person name="Vanavichit A."/>
            <person name="de Mattos Luiz.A.T."/>
            <person name="Zimmer P.D."/>
            <person name="Malone G."/>
            <person name="Dellagostin O."/>
            <person name="de Oliveira A.C."/>
            <person name="Bevan M."/>
            <person name="Bancroft I."/>
            <person name="Minx P."/>
            <person name="Cordum H."/>
            <person name="Wilson R."/>
            <person name="Cheng Z."/>
            <person name="Jin W."/>
            <person name="Jiang J."/>
            <person name="Leong S.A."/>
            <person name="Iwama H."/>
            <person name="Gojobori T."/>
            <person name="Itoh T."/>
            <person name="Niimura Y."/>
            <person name="Fujii Y."/>
            <person name="Habara T."/>
            <person name="Sakai H."/>
            <person name="Sato Y."/>
            <person name="Wilson G."/>
            <person name="Kumar K."/>
            <person name="McCouch S."/>
            <person name="Juretic N."/>
            <person name="Hoen D."/>
            <person name="Wright S."/>
            <person name="Bruskiewich R."/>
            <person name="Bureau T."/>
            <person name="Miyao A."/>
            <person name="Hirochika H."/>
            <person name="Nishikawa T."/>
            <person name="Kadowaki K."/>
            <person name="Sugiura M."/>
            <person name="Burr B."/>
            <person name="Sasaki T."/>
        </authorList>
    </citation>
    <scope>NUCLEOTIDE SEQUENCE [LARGE SCALE GENOMIC DNA]</scope>
    <source>
        <strain evidence="3">cv. Nipponbare</strain>
    </source>
</reference>
<name>Q8S5N1_ORYSJ</name>
<dbReference type="EMBL" id="AC113335">
    <property type="protein sequence ID" value="AAM08828.1"/>
    <property type="molecule type" value="Genomic_DNA"/>
</dbReference>
<accession>Q8S5N1</accession>
<evidence type="ECO:0000256" key="1">
    <source>
        <dbReference type="SAM" id="MobiDB-lite"/>
    </source>
</evidence>
<dbReference type="Proteomes" id="UP000000763">
    <property type="component" value="Chromosome 10"/>
</dbReference>